<evidence type="ECO:0000313" key="5">
    <source>
        <dbReference type="EMBL" id="CAL1129723.1"/>
    </source>
</evidence>
<feature type="repeat" description="ANK" evidence="3">
    <location>
        <begin position="206"/>
        <end position="238"/>
    </location>
</feature>
<sequence>EVQQQITRQLGVSSYCQVLFADDDPCEVRVALQSQVNDFDAELLSAAEEGAEQVEELLRHFQNPNCVDEMERTPLLIASKAGHLDAVRCLLEAQAEVNRSSAQGYTPVGVAAYRGDLEMLDSLVAAAADIEKASLRGFTALHGAAHGNSAAVIGRLLEVRANLERTTVRGKTALCIASEKGFSEVVRCLLDAGAEVEGCYEPSSTKKTAPLLAAAEQGHVEVVDLLLQRQAEVNRSSSRGFTALHAAAENGQVPVMPLSGKVNPWKMLQLCGDRGHLLSVSSRNGLSTLTPDLPLL</sequence>
<feature type="repeat" description="ANK" evidence="3">
    <location>
        <begin position="103"/>
        <end position="135"/>
    </location>
</feature>
<evidence type="ECO:0000313" key="6">
    <source>
        <dbReference type="EMBL" id="CAL4763660.1"/>
    </source>
</evidence>
<evidence type="ECO:0000313" key="7">
    <source>
        <dbReference type="Proteomes" id="UP001152797"/>
    </source>
</evidence>
<dbReference type="PANTHER" id="PTHR24166">
    <property type="entry name" value="ROLLING PEBBLES, ISOFORM B"/>
    <property type="match status" value="1"/>
</dbReference>
<evidence type="ECO:0000256" key="1">
    <source>
        <dbReference type="ARBA" id="ARBA00022737"/>
    </source>
</evidence>
<comment type="caution">
    <text evidence="4">The sequence shown here is derived from an EMBL/GenBank/DDBJ whole genome shotgun (WGS) entry which is preliminary data.</text>
</comment>
<dbReference type="EMBL" id="CAMXCT030000263">
    <property type="protein sequence ID" value="CAL4763660.1"/>
    <property type="molecule type" value="Genomic_DNA"/>
</dbReference>
<dbReference type="EMBL" id="CAMXCT010000263">
    <property type="protein sequence ID" value="CAI3976348.1"/>
    <property type="molecule type" value="Genomic_DNA"/>
</dbReference>
<gene>
    <name evidence="4" type="ORF">C1SCF055_LOCUS4572</name>
</gene>
<dbReference type="SMART" id="SM00248">
    <property type="entry name" value="ANK"/>
    <property type="match status" value="7"/>
</dbReference>
<dbReference type="Pfam" id="PF13637">
    <property type="entry name" value="Ank_4"/>
    <property type="match status" value="1"/>
</dbReference>
<feature type="repeat" description="ANK" evidence="3">
    <location>
        <begin position="70"/>
        <end position="102"/>
    </location>
</feature>
<dbReference type="Pfam" id="PF12796">
    <property type="entry name" value="Ank_2"/>
    <property type="match status" value="1"/>
</dbReference>
<accession>A0A9P1BN31</accession>
<organism evidence="4">
    <name type="scientific">Cladocopium goreaui</name>
    <dbReference type="NCBI Taxonomy" id="2562237"/>
    <lineage>
        <taxon>Eukaryota</taxon>
        <taxon>Sar</taxon>
        <taxon>Alveolata</taxon>
        <taxon>Dinophyceae</taxon>
        <taxon>Suessiales</taxon>
        <taxon>Symbiodiniaceae</taxon>
        <taxon>Cladocopium</taxon>
    </lineage>
</organism>
<feature type="repeat" description="ANK" evidence="3">
    <location>
        <begin position="169"/>
        <end position="197"/>
    </location>
</feature>
<dbReference type="AlphaFoldDB" id="A0A9P1BN31"/>
<protein>
    <submittedName>
        <fullName evidence="6">Ankyrin-1 (ANK-1) (Ankyrin-R) (Erythrocyte ankyrin)</fullName>
    </submittedName>
</protein>
<dbReference type="OrthoDB" id="446683at2759"/>
<keyword evidence="7" id="KW-1185">Reference proteome</keyword>
<dbReference type="PROSITE" id="PS50088">
    <property type="entry name" value="ANK_REPEAT"/>
    <property type="match status" value="4"/>
</dbReference>
<evidence type="ECO:0000256" key="3">
    <source>
        <dbReference type="PROSITE-ProRule" id="PRU00023"/>
    </source>
</evidence>
<keyword evidence="2 3" id="KW-0040">ANK repeat</keyword>
<reference evidence="4" key="1">
    <citation type="submission" date="2022-10" db="EMBL/GenBank/DDBJ databases">
        <authorList>
            <person name="Chen Y."/>
            <person name="Dougan E. K."/>
            <person name="Chan C."/>
            <person name="Rhodes N."/>
            <person name="Thang M."/>
        </authorList>
    </citation>
    <scope>NUCLEOTIDE SEQUENCE</scope>
</reference>
<dbReference type="InterPro" id="IPR050889">
    <property type="entry name" value="Dendritic_Spine_Reg/Scaffold"/>
</dbReference>
<dbReference type="SUPFAM" id="SSF48403">
    <property type="entry name" value="Ankyrin repeat"/>
    <property type="match status" value="1"/>
</dbReference>
<dbReference type="Proteomes" id="UP001152797">
    <property type="component" value="Unassembled WGS sequence"/>
</dbReference>
<proteinExistence type="predicted"/>
<dbReference type="EMBL" id="CAMXCT020000263">
    <property type="protein sequence ID" value="CAL1129723.1"/>
    <property type="molecule type" value="Genomic_DNA"/>
</dbReference>
<dbReference type="InterPro" id="IPR002110">
    <property type="entry name" value="Ankyrin_rpt"/>
</dbReference>
<dbReference type="Pfam" id="PF00023">
    <property type="entry name" value="Ank"/>
    <property type="match status" value="1"/>
</dbReference>
<evidence type="ECO:0000313" key="4">
    <source>
        <dbReference type="EMBL" id="CAI3976348.1"/>
    </source>
</evidence>
<dbReference type="PROSITE" id="PS50297">
    <property type="entry name" value="ANK_REP_REGION"/>
    <property type="match status" value="4"/>
</dbReference>
<keyword evidence="1" id="KW-0677">Repeat</keyword>
<dbReference type="Gene3D" id="1.25.40.20">
    <property type="entry name" value="Ankyrin repeat-containing domain"/>
    <property type="match status" value="2"/>
</dbReference>
<name>A0A9P1BN31_9DINO</name>
<dbReference type="InterPro" id="IPR036770">
    <property type="entry name" value="Ankyrin_rpt-contain_sf"/>
</dbReference>
<reference evidence="5" key="2">
    <citation type="submission" date="2024-04" db="EMBL/GenBank/DDBJ databases">
        <authorList>
            <person name="Chen Y."/>
            <person name="Shah S."/>
            <person name="Dougan E. K."/>
            <person name="Thang M."/>
            <person name="Chan C."/>
        </authorList>
    </citation>
    <scope>NUCLEOTIDE SEQUENCE [LARGE SCALE GENOMIC DNA]</scope>
</reference>
<dbReference type="PANTHER" id="PTHR24166:SF48">
    <property type="entry name" value="PROTEIN VAPYRIN"/>
    <property type="match status" value="1"/>
</dbReference>
<evidence type="ECO:0000256" key="2">
    <source>
        <dbReference type="ARBA" id="ARBA00023043"/>
    </source>
</evidence>
<feature type="non-terminal residue" evidence="4">
    <location>
        <position position="1"/>
    </location>
</feature>